<organism evidence="10 11">
    <name type="scientific">Paenibacillus woosongensis</name>
    <dbReference type="NCBI Taxonomy" id="307580"/>
    <lineage>
        <taxon>Bacteria</taxon>
        <taxon>Bacillati</taxon>
        <taxon>Bacillota</taxon>
        <taxon>Bacilli</taxon>
        <taxon>Bacillales</taxon>
        <taxon>Paenibacillaceae</taxon>
        <taxon>Paenibacillus</taxon>
    </lineage>
</organism>
<dbReference type="Proteomes" id="UP000447876">
    <property type="component" value="Unassembled WGS sequence"/>
</dbReference>
<dbReference type="CDD" id="cd00118">
    <property type="entry name" value="LysM"/>
    <property type="match status" value="2"/>
</dbReference>
<keyword evidence="6" id="KW-0788">Thiol protease</keyword>
<dbReference type="EMBL" id="WNZW01000018">
    <property type="protein sequence ID" value="MUG48040.1"/>
    <property type="molecule type" value="Genomic_DNA"/>
</dbReference>
<evidence type="ECO:0000256" key="4">
    <source>
        <dbReference type="ARBA" id="ARBA00022737"/>
    </source>
</evidence>
<dbReference type="RefSeq" id="WP_155613387.1">
    <property type="nucleotide sequence ID" value="NZ_WNZW01000018.1"/>
</dbReference>
<dbReference type="InterPro" id="IPR018392">
    <property type="entry name" value="LysM"/>
</dbReference>
<dbReference type="SUPFAM" id="SSF54106">
    <property type="entry name" value="LysM domain"/>
    <property type="match status" value="2"/>
</dbReference>
<dbReference type="InterPro" id="IPR036779">
    <property type="entry name" value="LysM_dom_sf"/>
</dbReference>
<dbReference type="Pfam" id="PF01476">
    <property type="entry name" value="LysM"/>
    <property type="match status" value="2"/>
</dbReference>
<evidence type="ECO:0000259" key="9">
    <source>
        <dbReference type="PROSITE" id="PS51935"/>
    </source>
</evidence>
<evidence type="ECO:0000313" key="11">
    <source>
        <dbReference type="Proteomes" id="UP000447876"/>
    </source>
</evidence>
<dbReference type="InterPro" id="IPR000064">
    <property type="entry name" value="NLP_P60_dom"/>
</dbReference>
<feature type="chain" id="PRO_5031146619" evidence="7">
    <location>
        <begin position="23"/>
        <end position="274"/>
    </location>
</feature>
<dbReference type="GO" id="GO:0008234">
    <property type="term" value="F:cysteine-type peptidase activity"/>
    <property type="evidence" value="ECO:0007669"/>
    <property type="project" value="UniProtKB-KW"/>
</dbReference>
<comment type="caution">
    <text evidence="10">The sequence shown here is derived from an EMBL/GenBank/DDBJ whole genome shotgun (WGS) entry which is preliminary data.</text>
</comment>
<feature type="domain" description="NlpC/P60" evidence="9">
    <location>
        <begin position="148"/>
        <end position="274"/>
    </location>
</feature>
<dbReference type="AlphaFoldDB" id="A0A7X3CQ63"/>
<evidence type="ECO:0000313" key="10">
    <source>
        <dbReference type="EMBL" id="MUG48040.1"/>
    </source>
</evidence>
<evidence type="ECO:0000256" key="7">
    <source>
        <dbReference type="SAM" id="SignalP"/>
    </source>
</evidence>
<protein>
    <submittedName>
        <fullName evidence="10">LysM peptidoglycan-binding domain-containing protein</fullName>
    </submittedName>
</protein>
<name>A0A7X3CQ63_9BACL</name>
<reference evidence="10 11" key="1">
    <citation type="submission" date="2019-11" db="EMBL/GenBank/DDBJ databases">
        <title>Draft genome sequences of five Paenibacillus species of dairy origin.</title>
        <authorList>
            <person name="Olajide A.M."/>
            <person name="Chen S."/>
            <person name="Lapointe G."/>
        </authorList>
    </citation>
    <scope>NUCLEOTIDE SEQUENCE [LARGE SCALE GENOMIC DNA]</scope>
    <source>
        <strain evidence="10 11">12CR55</strain>
    </source>
</reference>
<dbReference type="GO" id="GO:0006508">
    <property type="term" value="P:proteolysis"/>
    <property type="evidence" value="ECO:0007669"/>
    <property type="project" value="UniProtKB-KW"/>
</dbReference>
<evidence type="ECO:0000259" key="8">
    <source>
        <dbReference type="PROSITE" id="PS51782"/>
    </source>
</evidence>
<feature type="domain" description="LysM" evidence="8">
    <location>
        <begin position="89"/>
        <end position="134"/>
    </location>
</feature>
<dbReference type="PROSITE" id="PS51782">
    <property type="entry name" value="LYSM"/>
    <property type="match status" value="2"/>
</dbReference>
<keyword evidence="4" id="KW-0677">Repeat</keyword>
<evidence type="ECO:0000256" key="3">
    <source>
        <dbReference type="ARBA" id="ARBA00022729"/>
    </source>
</evidence>
<feature type="domain" description="LysM" evidence="8">
    <location>
        <begin position="26"/>
        <end position="70"/>
    </location>
</feature>
<comment type="similarity">
    <text evidence="1">Belongs to the peptidase C40 family.</text>
</comment>
<accession>A0A7X3CQ63</accession>
<dbReference type="InterPro" id="IPR038765">
    <property type="entry name" value="Papain-like_cys_pep_sf"/>
</dbReference>
<dbReference type="SMART" id="SM00257">
    <property type="entry name" value="LysM"/>
    <property type="match status" value="2"/>
</dbReference>
<dbReference type="OrthoDB" id="9813368at2"/>
<dbReference type="SUPFAM" id="SSF54001">
    <property type="entry name" value="Cysteine proteinases"/>
    <property type="match status" value="1"/>
</dbReference>
<dbReference type="PANTHER" id="PTHR47053">
    <property type="entry name" value="MUREIN DD-ENDOPEPTIDASE MEPH-RELATED"/>
    <property type="match status" value="1"/>
</dbReference>
<feature type="signal peptide" evidence="7">
    <location>
        <begin position="1"/>
        <end position="22"/>
    </location>
</feature>
<evidence type="ECO:0000256" key="1">
    <source>
        <dbReference type="ARBA" id="ARBA00007074"/>
    </source>
</evidence>
<proteinExistence type="inferred from homology"/>
<dbReference type="InterPro" id="IPR051202">
    <property type="entry name" value="Peptidase_C40"/>
</dbReference>
<evidence type="ECO:0000256" key="2">
    <source>
        <dbReference type="ARBA" id="ARBA00022670"/>
    </source>
</evidence>
<evidence type="ECO:0000256" key="5">
    <source>
        <dbReference type="ARBA" id="ARBA00022801"/>
    </source>
</evidence>
<dbReference type="PROSITE" id="PS51935">
    <property type="entry name" value="NLPC_P60"/>
    <property type="match status" value="1"/>
</dbReference>
<sequence>MKKLIVAAVVFVNAILTQTCFAVPYDQYTAKGNETFWSIAKDFDVDVSELQKINSLVDPENIWRGLLVSLPHGHKPAPGLIPANEVSRTTYKIQTGDTFWSIARSNGIPLSYLLEANTKVKDPQHIFPGLVINVPTAPPSIPPNANWEEKADYIIAVAKDQFDVPYVWGGEKPWVALDCSSFTQYVYGRAGIKLPRTSNWQYQYGTYVPKDQLRKGDLVFFKEHGSETITHVAIYLGNDLMINADTDPRDGVQLEYIFGDDYYGAAYAGAKRYF</sequence>
<keyword evidence="3 7" id="KW-0732">Signal</keyword>
<keyword evidence="2" id="KW-0645">Protease</keyword>
<evidence type="ECO:0000256" key="6">
    <source>
        <dbReference type="ARBA" id="ARBA00022807"/>
    </source>
</evidence>
<dbReference type="Gene3D" id="3.10.350.10">
    <property type="entry name" value="LysM domain"/>
    <property type="match status" value="2"/>
</dbReference>
<dbReference type="Gene3D" id="3.90.1720.10">
    <property type="entry name" value="endopeptidase domain like (from Nostoc punctiforme)"/>
    <property type="match status" value="1"/>
</dbReference>
<dbReference type="Pfam" id="PF00877">
    <property type="entry name" value="NLPC_P60"/>
    <property type="match status" value="1"/>
</dbReference>
<keyword evidence="5" id="KW-0378">Hydrolase</keyword>
<gene>
    <name evidence="10" type="ORF">GNP95_24150</name>
</gene>
<dbReference type="PANTHER" id="PTHR47053:SF1">
    <property type="entry name" value="MUREIN DD-ENDOPEPTIDASE MEPH-RELATED"/>
    <property type="match status" value="1"/>
</dbReference>